<reference evidence="2 3" key="1">
    <citation type="submission" date="2024-03" db="EMBL/GenBank/DDBJ databases">
        <title>Aureococcus anophagefferens CCMP1851 and Kratosvirus quantuckense: Draft genome of a second virus-susceptible host strain in the model system.</title>
        <authorList>
            <person name="Chase E."/>
            <person name="Truchon A.R."/>
            <person name="Schepens W."/>
            <person name="Wilhelm S.W."/>
        </authorList>
    </citation>
    <scope>NUCLEOTIDE SEQUENCE [LARGE SCALE GENOMIC DNA]</scope>
    <source>
        <strain evidence="2 3">CCMP1851</strain>
    </source>
</reference>
<evidence type="ECO:0000256" key="1">
    <source>
        <dbReference type="SAM" id="MobiDB-lite"/>
    </source>
</evidence>
<feature type="region of interest" description="Disordered" evidence="1">
    <location>
        <begin position="40"/>
        <end position="96"/>
    </location>
</feature>
<dbReference type="Proteomes" id="UP001363151">
    <property type="component" value="Unassembled WGS sequence"/>
</dbReference>
<evidence type="ECO:0000313" key="3">
    <source>
        <dbReference type="Proteomes" id="UP001363151"/>
    </source>
</evidence>
<feature type="region of interest" description="Disordered" evidence="1">
    <location>
        <begin position="219"/>
        <end position="262"/>
    </location>
</feature>
<sequence length="349" mass="38424">MALLSRRYAFASFFFFAALSFFGLGSRDFSRAAGAFPRRRAAAARARTAQPQRRPDRRKPVAARRAPRPAPALPAVPSPPPASPPPGAPPPPADASVELDAALGSYAEDPAFEDVPRLELGFGDDDDRSVRAFPSRGHGPRPVACALRAPQSGDEQTRAAGNPGRHVHVLDWHSKTDARTILGVHGARGFDTVIASDVLYDPKDLGPFFAARSRSCARAPRRRAAAAGRRGPRPAARRRARRRRARRRRRRARRRRRPPRARRLGARRPRLVLVYEDRLLGFEDLLLERARDAGLVAESVDFLGTFFDPDLDIVDGDAGTPAFFSENCVAPGSGSWTSLRLFVFTPLRH</sequence>
<organism evidence="2 3">
    <name type="scientific">Aureococcus anophagefferens</name>
    <name type="common">Harmful bloom alga</name>
    <dbReference type="NCBI Taxonomy" id="44056"/>
    <lineage>
        <taxon>Eukaryota</taxon>
        <taxon>Sar</taxon>
        <taxon>Stramenopiles</taxon>
        <taxon>Ochrophyta</taxon>
        <taxon>Pelagophyceae</taxon>
        <taxon>Pelagomonadales</taxon>
        <taxon>Pelagomonadaceae</taxon>
        <taxon>Aureococcus</taxon>
    </lineage>
</organism>
<proteinExistence type="predicted"/>
<dbReference type="InterPro" id="IPR029063">
    <property type="entry name" value="SAM-dependent_MTases_sf"/>
</dbReference>
<evidence type="ECO:0000313" key="2">
    <source>
        <dbReference type="EMBL" id="KAK7254359.1"/>
    </source>
</evidence>
<feature type="compositionally biased region" description="Basic residues" evidence="1">
    <location>
        <begin position="55"/>
        <end position="67"/>
    </location>
</feature>
<keyword evidence="3" id="KW-1185">Reference proteome</keyword>
<comment type="caution">
    <text evidence="2">The sequence shown here is derived from an EMBL/GenBank/DDBJ whole genome shotgun (WGS) entry which is preliminary data.</text>
</comment>
<accession>A0ABR1GEA3</accession>
<name>A0ABR1GEA3_AURAN</name>
<dbReference type="EMBL" id="JBBJCI010000031">
    <property type="protein sequence ID" value="KAK7254359.1"/>
    <property type="molecule type" value="Genomic_DNA"/>
</dbReference>
<protein>
    <submittedName>
        <fullName evidence="2">Uncharacterized protein</fullName>
    </submittedName>
</protein>
<dbReference type="Gene3D" id="3.40.50.150">
    <property type="entry name" value="Vaccinia Virus protein VP39"/>
    <property type="match status" value="1"/>
</dbReference>
<feature type="compositionally biased region" description="Pro residues" evidence="1">
    <location>
        <begin position="68"/>
        <end position="93"/>
    </location>
</feature>
<feature type="compositionally biased region" description="Low complexity" evidence="1">
    <location>
        <begin position="43"/>
        <end position="52"/>
    </location>
</feature>
<gene>
    <name evidence="2" type="ORF">SO694_00009477</name>
</gene>